<reference evidence="2 3" key="1">
    <citation type="submission" date="2023-12" db="EMBL/GenBank/DDBJ databases">
        <title>Genome sequencing and assembly of bacterial species from a model synthetic community.</title>
        <authorList>
            <person name="Hogle S.L."/>
        </authorList>
    </citation>
    <scope>NUCLEOTIDE SEQUENCE [LARGE SCALE GENOMIC DNA]</scope>
    <source>
        <strain evidence="2 3">HAMBI_3031</strain>
    </source>
</reference>
<dbReference type="RefSeq" id="WP_262510847.1">
    <property type="nucleotide sequence ID" value="NZ_CP139960.1"/>
</dbReference>
<evidence type="ECO:0008006" key="4">
    <source>
        <dbReference type="Google" id="ProtNLM"/>
    </source>
</evidence>
<gene>
    <name evidence="2" type="ORF">U0035_19215</name>
</gene>
<protein>
    <recommendedName>
        <fullName evidence="4">Paeninodin family lasso peptide</fullName>
    </recommendedName>
</protein>
<sequence>MKMNLNPIRSKKDWITPETTENHMNGNGGGGPDFASELPNGS</sequence>
<evidence type="ECO:0000313" key="3">
    <source>
        <dbReference type="Proteomes" id="UP001325680"/>
    </source>
</evidence>
<feature type="region of interest" description="Disordered" evidence="1">
    <location>
        <begin position="1"/>
        <end position="42"/>
    </location>
</feature>
<dbReference type="EMBL" id="CP139960">
    <property type="protein sequence ID" value="WQD37800.1"/>
    <property type="molecule type" value="Genomic_DNA"/>
</dbReference>
<evidence type="ECO:0000256" key="1">
    <source>
        <dbReference type="SAM" id="MobiDB-lite"/>
    </source>
</evidence>
<name>A0ABZ0W6Q3_9BACT</name>
<organism evidence="2 3">
    <name type="scientific">Niabella yanshanensis</name>
    <dbReference type="NCBI Taxonomy" id="577386"/>
    <lineage>
        <taxon>Bacteria</taxon>
        <taxon>Pseudomonadati</taxon>
        <taxon>Bacteroidota</taxon>
        <taxon>Chitinophagia</taxon>
        <taxon>Chitinophagales</taxon>
        <taxon>Chitinophagaceae</taxon>
        <taxon>Niabella</taxon>
    </lineage>
</organism>
<proteinExistence type="predicted"/>
<accession>A0ABZ0W6Q3</accession>
<dbReference type="Proteomes" id="UP001325680">
    <property type="component" value="Chromosome"/>
</dbReference>
<keyword evidence="3" id="KW-1185">Reference proteome</keyword>
<evidence type="ECO:0000313" key="2">
    <source>
        <dbReference type="EMBL" id="WQD37800.1"/>
    </source>
</evidence>